<dbReference type="EMBL" id="ACQL01000055">
    <property type="protein sequence ID" value="EER47841.1"/>
    <property type="molecule type" value="Genomic_DNA"/>
</dbReference>
<evidence type="ECO:0000313" key="3">
    <source>
        <dbReference type="Proteomes" id="UP000005532"/>
    </source>
</evidence>
<feature type="chain" id="PRO_5002956946" description="Lipoprotein" evidence="1">
    <location>
        <begin position="26"/>
        <end position="147"/>
    </location>
</feature>
<name>C5RZI6_9PAST</name>
<accession>C5RZI6</accession>
<dbReference type="PROSITE" id="PS51257">
    <property type="entry name" value="PROKAR_LIPOPROTEIN"/>
    <property type="match status" value="1"/>
</dbReference>
<proteinExistence type="predicted"/>
<dbReference type="OrthoDB" id="9933102at2"/>
<feature type="signal peptide" evidence="1">
    <location>
        <begin position="1"/>
        <end position="25"/>
    </location>
</feature>
<keyword evidence="1" id="KW-0732">Signal</keyword>
<protein>
    <recommendedName>
        <fullName evidence="4">Lipoprotein</fullName>
    </recommendedName>
</protein>
<sequence length="147" mass="16789">MKKTLMKYVSLALASTLLTSCVSFLDINQNLNHQIPKGFTGVWIEKKPTQQNCYPATDYIEYTMWKINPKKKELSLGASFDANIYHFTGLSNTAFSSKARFVEVIMGELDEGETPQIIYENIEGKIINKNQILINGKKLYRCPKPKF</sequence>
<evidence type="ECO:0008006" key="4">
    <source>
        <dbReference type="Google" id="ProtNLM"/>
    </source>
</evidence>
<evidence type="ECO:0000313" key="2">
    <source>
        <dbReference type="EMBL" id="EER47841.1"/>
    </source>
</evidence>
<dbReference type="RefSeq" id="WP_005822598.1">
    <property type="nucleotide sequence ID" value="NZ_ACQL01000055.1"/>
</dbReference>
<organism evidence="2 3">
    <name type="scientific">Actinobacillus minor NM305</name>
    <dbReference type="NCBI Taxonomy" id="637911"/>
    <lineage>
        <taxon>Bacteria</taxon>
        <taxon>Pseudomonadati</taxon>
        <taxon>Pseudomonadota</taxon>
        <taxon>Gammaproteobacteria</taxon>
        <taxon>Pasteurellales</taxon>
        <taxon>Pasteurellaceae</taxon>
        <taxon>Actinobacillus</taxon>
    </lineage>
</organism>
<comment type="caution">
    <text evidence="2">The sequence shown here is derived from an EMBL/GenBank/DDBJ whole genome shotgun (WGS) entry which is preliminary data.</text>
</comment>
<reference evidence="2 3" key="1">
    <citation type="journal article" date="2010" name="Vet. Microbiol.">
        <title>Production of haemolysins by strains of the Actinobacillus minor/porcitonsillarum complex.</title>
        <authorList>
            <person name="Arya G."/>
            <person name="Niven D.F."/>
        </authorList>
    </citation>
    <scope>NUCLEOTIDE SEQUENCE [LARGE SCALE GENOMIC DNA]</scope>
    <source>
        <strain evidence="2 3">NM305</strain>
    </source>
</reference>
<gene>
    <name evidence="2" type="ORF">AM305_05394</name>
</gene>
<dbReference type="Proteomes" id="UP000005532">
    <property type="component" value="Unassembled WGS sequence"/>
</dbReference>
<evidence type="ECO:0000256" key="1">
    <source>
        <dbReference type="SAM" id="SignalP"/>
    </source>
</evidence>
<dbReference type="AlphaFoldDB" id="C5RZI6"/>